<accession>A0A5P2X0V7</accession>
<dbReference type="EMBL" id="JACHJD010000018">
    <property type="protein sequence ID" value="MBB5108410.1"/>
    <property type="molecule type" value="Genomic_DNA"/>
</dbReference>
<dbReference type="RefSeq" id="WP_150509858.1">
    <property type="nucleotide sequence ID" value="NZ_BMSQ01000020.1"/>
</dbReference>
<evidence type="ECO:0000256" key="1">
    <source>
        <dbReference type="ARBA" id="ARBA00009191"/>
    </source>
</evidence>
<proteinExistence type="inferred from homology"/>
<feature type="domain" description="Strictosidine synthase conserved region" evidence="5">
    <location>
        <begin position="133"/>
        <end position="212"/>
    </location>
</feature>
<evidence type="ECO:0000259" key="5">
    <source>
        <dbReference type="Pfam" id="PF03088"/>
    </source>
</evidence>
<feature type="region of interest" description="Disordered" evidence="4">
    <location>
        <begin position="1"/>
        <end position="23"/>
    </location>
</feature>
<protein>
    <submittedName>
        <fullName evidence="7">SMP-30/gluconolactonase/LRE family protein</fullName>
    </submittedName>
    <submittedName>
        <fullName evidence="6">Sugar lactone lactonase YvrE</fullName>
    </submittedName>
</protein>
<dbReference type="Proteomes" id="UP000549009">
    <property type="component" value="Unassembled WGS sequence"/>
</dbReference>
<evidence type="ECO:0000313" key="7">
    <source>
        <dbReference type="EMBL" id="QEV58653.1"/>
    </source>
</evidence>
<keyword evidence="3" id="KW-0325">Glycoprotein</keyword>
<dbReference type="InterPro" id="IPR011042">
    <property type="entry name" value="6-blade_b-propeller_TolB-like"/>
</dbReference>
<dbReference type="InterPro" id="IPR018119">
    <property type="entry name" value="Strictosidine_synth_cons-reg"/>
</dbReference>
<name>A0A5P2X0V7_STRST</name>
<reference evidence="6 9" key="2">
    <citation type="submission" date="2020-08" db="EMBL/GenBank/DDBJ databases">
        <title>Genomic Encyclopedia of Type Strains, Phase III (KMG-III): the genomes of soil and plant-associated and newly described type strains.</title>
        <authorList>
            <person name="Whitman W."/>
        </authorList>
    </citation>
    <scope>NUCLEOTIDE SEQUENCE [LARGE SCALE GENOMIC DNA]</scope>
    <source>
        <strain evidence="6 9">CECT 3146</strain>
    </source>
</reference>
<evidence type="ECO:0000313" key="8">
    <source>
        <dbReference type="Proteomes" id="UP000326505"/>
    </source>
</evidence>
<evidence type="ECO:0000313" key="6">
    <source>
        <dbReference type="EMBL" id="MBB5108410.1"/>
    </source>
</evidence>
<dbReference type="PANTHER" id="PTHR10426">
    <property type="entry name" value="STRICTOSIDINE SYNTHASE-RELATED"/>
    <property type="match status" value="1"/>
</dbReference>
<dbReference type="AlphaFoldDB" id="A0A5P2X0V7"/>
<dbReference type="Proteomes" id="UP000326505">
    <property type="component" value="Chromosome"/>
</dbReference>
<dbReference type="SUPFAM" id="SSF63829">
    <property type="entry name" value="Calcium-dependent phosphotriesterase"/>
    <property type="match status" value="1"/>
</dbReference>
<dbReference type="PANTHER" id="PTHR10426:SF88">
    <property type="entry name" value="ADIPOCYTE PLASMA MEMBRANE-ASSOCIATED PROTEIN HEMOMUCIN-RELATED"/>
    <property type="match status" value="1"/>
</dbReference>
<reference evidence="7 8" key="1">
    <citation type="submission" date="2017-09" db="EMBL/GenBank/DDBJ databases">
        <authorList>
            <person name="Lee N."/>
            <person name="Cho B.-K."/>
        </authorList>
    </citation>
    <scope>NUCLEOTIDE SEQUENCE [LARGE SCALE GENOMIC DNA]</scope>
    <source>
        <strain evidence="7 8">ATCC 27465</strain>
    </source>
</reference>
<evidence type="ECO:0000256" key="3">
    <source>
        <dbReference type="ARBA" id="ARBA00023180"/>
    </source>
</evidence>
<gene>
    <name evidence="7" type="ORF">CP982_07895</name>
    <name evidence="6" type="ORF">FHS40_007531</name>
</gene>
<keyword evidence="2" id="KW-0597">Phosphoprotein</keyword>
<evidence type="ECO:0000313" key="9">
    <source>
        <dbReference type="Proteomes" id="UP000549009"/>
    </source>
</evidence>
<dbReference type="GO" id="GO:0012505">
    <property type="term" value="C:endomembrane system"/>
    <property type="evidence" value="ECO:0007669"/>
    <property type="project" value="TreeGrafter"/>
</dbReference>
<keyword evidence="9" id="KW-1185">Reference proteome</keyword>
<dbReference type="Pfam" id="PF20067">
    <property type="entry name" value="SSL_N"/>
    <property type="match status" value="1"/>
</dbReference>
<comment type="similarity">
    <text evidence="1">Belongs to the strictosidine synthase family.</text>
</comment>
<sequence length="336" mass="35280">MPILGTSRPRARRAAGSVPPSPLPPLRVLRLPAAGPEDVVVDGAGRVLTGTADGRILRVTLPSPGHGGRVEELARTGGRPLGLEPLPDGRLLVCDAHRGLLRVALEDGGRVEVLAAAVAGEPLRFCSNATAAPDGTVYFTVSSRRYGLDDWRADIVEHVGTGRLLRLAPGGEPEVLLDGLYFANGAALAPDASHVTVAETGARRLVRYWLTGPRAGRSDTFAEDLPGFPDNLSRDEDGTLWVALAGPREPLIDQLRRAPAAVRRAAAAAALRVPVPPRRVLRVMAFSPRGETVRDLARKGAGYRMVTSVAARAGTLVLGSLVEPGIAVCALPPGRA</sequence>
<evidence type="ECO:0000256" key="2">
    <source>
        <dbReference type="ARBA" id="ARBA00022553"/>
    </source>
</evidence>
<dbReference type="EMBL" id="CP023690">
    <property type="protein sequence ID" value="QEV58653.1"/>
    <property type="molecule type" value="Genomic_DNA"/>
</dbReference>
<dbReference type="Gene3D" id="2.120.10.30">
    <property type="entry name" value="TolB, C-terminal domain"/>
    <property type="match status" value="1"/>
</dbReference>
<evidence type="ECO:0000256" key="4">
    <source>
        <dbReference type="SAM" id="MobiDB-lite"/>
    </source>
</evidence>
<dbReference type="KEGG" id="sspb:CP982_07895"/>
<dbReference type="Pfam" id="PF03088">
    <property type="entry name" value="Str_synth"/>
    <property type="match status" value="1"/>
</dbReference>
<dbReference type="GO" id="GO:0016787">
    <property type="term" value="F:hydrolase activity"/>
    <property type="evidence" value="ECO:0007669"/>
    <property type="project" value="TreeGrafter"/>
</dbReference>
<dbReference type="OrthoDB" id="3332247at2"/>
<organism evidence="7 8">
    <name type="scientific">Streptomyces spectabilis</name>
    <dbReference type="NCBI Taxonomy" id="68270"/>
    <lineage>
        <taxon>Bacteria</taxon>
        <taxon>Bacillati</taxon>
        <taxon>Actinomycetota</taxon>
        <taxon>Actinomycetes</taxon>
        <taxon>Kitasatosporales</taxon>
        <taxon>Streptomycetaceae</taxon>
        <taxon>Streptomyces</taxon>
    </lineage>
</organism>